<gene>
    <name evidence="2" type="ordered locus">Cmaq_1823</name>
</gene>
<accession>A8MB11</accession>
<dbReference type="Proteomes" id="UP000001137">
    <property type="component" value="Chromosome"/>
</dbReference>
<keyword evidence="1" id="KW-1133">Transmembrane helix</keyword>
<dbReference type="KEGG" id="cma:Cmaq_1823"/>
<dbReference type="EMBL" id="CP000852">
    <property type="protein sequence ID" value="ABW02640.1"/>
    <property type="molecule type" value="Genomic_DNA"/>
</dbReference>
<keyword evidence="1" id="KW-0472">Membrane</keyword>
<reference evidence="2 3" key="1">
    <citation type="submission" date="2007-10" db="EMBL/GenBank/DDBJ databases">
        <title>Complete sequence of Caldivirga maquilingensis IC-167.</title>
        <authorList>
            <consortium name="US DOE Joint Genome Institute"/>
            <person name="Copeland A."/>
            <person name="Lucas S."/>
            <person name="Lapidus A."/>
            <person name="Barry K."/>
            <person name="Glavina del Rio T."/>
            <person name="Dalin E."/>
            <person name="Tice H."/>
            <person name="Pitluck S."/>
            <person name="Saunders E."/>
            <person name="Brettin T."/>
            <person name="Bruce D."/>
            <person name="Detter J.C."/>
            <person name="Han C."/>
            <person name="Schmutz J."/>
            <person name="Larimer F."/>
            <person name="Land M."/>
            <person name="Hauser L."/>
            <person name="Kyrpides N."/>
            <person name="Ivanova N."/>
            <person name="Biddle J.F."/>
            <person name="Zhang Z."/>
            <person name="Fitz-Gibbon S.T."/>
            <person name="Lowe T.M."/>
            <person name="Saltikov C."/>
            <person name="House C.H."/>
            <person name="Richardson P."/>
        </authorList>
    </citation>
    <scope>NUCLEOTIDE SEQUENCE [LARGE SCALE GENOMIC DNA]</scope>
    <source>
        <strain evidence="3">ATCC 700844 / DSM 13496 / JCM 10307 / IC-167</strain>
    </source>
</reference>
<proteinExistence type="predicted"/>
<organism evidence="2 3">
    <name type="scientific">Caldivirga maquilingensis (strain ATCC 700844 / DSM 13496 / JCM 10307 / IC-167)</name>
    <dbReference type="NCBI Taxonomy" id="397948"/>
    <lineage>
        <taxon>Archaea</taxon>
        <taxon>Thermoproteota</taxon>
        <taxon>Thermoprotei</taxon>
        <taxon>Thermoproteales</taxon>
        <taxon>Thermoproteaceae</taxon>
        <taxon>Caldivirga</taxon>
    </lineage>
</organism>
<keyword evidence="3" id="KW-1185">Reference proteome</keyword>
<dbReference type="STRING" id="397948.Cmaq_1823"/>
<evidence type="ECO:0000313" key="2">
    <source>
        <dbReference type="EMBL" id="ABW02640.1"/>
    </source>
</evidence>
<feature type="transmembrane region" description="Helical" evidence="1">
    <location>
        <begin position="18"/>
        <end position="38"/>
    </location>
</feature>
<dbReference type="HOGENOM" id="CLU_3038851_0_0_2"/>
<name>A8MB11_CALMQ</name>
<evidence type="ECO:0000256" key="1">
    <source>
        <dbReference type="SAM" id="Phobius"/>
    </source>
</evidence>
<dbReference type="AlphaFoldDB" id="A8MB11"/>
<protein>
    <submittedName>
        <fullName evidence="2">Uncharacterized protein</fullName>
    </submittedName>
</protein>
<sequence>MDGVKILVVVYRVGGNKAFRYCVIRFNNVVGSVVLVFMNDERKAMNGRYNPSMS</sequence>
<keyword evidence="1" id="KW-0812">Transmembrane</keyword>
<evidence type="ECO:0000313" key="3">
    <source>
        <dbReference type="Proteomes" id="UP000001137"/>
    </source>
</evidence>
<dbReference type="eggNOG" id="arCOG12779">
    <property type="taxonomic scope" value="Archaea"/>
</dbReference>